<proteinExistence type="predicted"/>
<gene>
    <name evidence="3" type="ORF">AVDCRST_MAG02-2767</name>
</gene>
<accession>A0A6J4R5H6</accession>
<protein>
    <recommendedName>
        <fullName evidence="2">HIT domain-containing protein</fullName>
    </recommendedName>
</protein>
<organism evidence="3">
    <name type="scientific">uncultured Rubrobacteraceae bacterium</name>
    <dbReference type="NCBI Taxonomy" id="349277"/>
    <lineage>
        <taxon>Bacteria</taxon>
        <taxon>Bacillati</taxon>
        <taxon>Actinomycetota</taxon>
        <taxon>Rubrobacteria</taxon>
        <taxon>Rubrobacterales</taxon>
        <taxon>Rubrobacteraceae</taxon>
        <taxon>environmental samples</taxon>
    </lineage>
</organism>
<evidence type="ECO:0000259" key="2">
    <source>
        <dbReference type="PROSITE" id="PS51084"/>
    </source>
</evidence>
<dbReference type="SUPFAM" id="SSF54197">
    <property type="entry name" value="HIT-like"/>
    <property type="match status" value="1"/>
</dbReference>
<reference evidence="3" key="1">
    <citation type="submission" date="2020-02" db="EMBL/GenBank/DDBJ databases">
        <authorList>
            <person name="Meier V. D."/>
        </authorList>
    </citation>
    <scope>NUCLEOTIDE SEQUENCE</scope>
    <source>
        <strain evidence="3">AVDCRST_MAG02</strain>
    </source>
</reference>
<sequence length="187" mass="21070">MRRCPRVATFLVSGMAAVKGGHVSERPELYGRPWRDSERWRALLSGEACDLCGDHKPPEVVVIAEMGASRLTTEEGAPFRGYCCLVLNRHAVELHDLEQEEAALLMDDMRRTSRALQEVTGAVKINVDIHGNTMPHLHAHFLPRYVGDPYEEGPIDFRRARDTAEFTYGPEVLRRFVEDLRTAIGAD</sequence>
<evidence type="ECO:0000313" key="3">
    <source>
        <dbReference type="EMBL" id="CAA9463388.1"/>
    </source>
</evidence>
<dbReference type="AlphaFoldDB" id="A0A6J4R5H6"/>
<dbReference type="Pfam" id="PF01230">
    <property type="entry name" value="HIT"/>
    <property type="match status" value="1"/>
</dbReference>
<dbReference type="PROSITE" id="PS51084">
    <property type="entry name" value="HIT_2"/>
    <property type="match status" value="1"/>
</dbReference>
<feature type="domain" description="HIT" evidence="2">
    <location>
        <begin position="47"/>
        <end position="151"/>
    </location>
</feature>
<feature type="short sequence motif" description="Histidine triad motif" evidence="1">
    <location>
        <begin position="136"/>
        <end position="140"/>
    </location>
</feature>
<dbReference type="Gene3D" id="3.30.428.10">
    <property type="entry name" value="HIT-like"/>
    <property type="match status" value="1"/>
</dbReference>
<dbReference type="InterPro" id="IPR011146">
    <property type="entry name" value="HIT-like"/>
</dbReference>
<evidence type="ECO:0000256" key="1">
    <source>
        <dbReference type="PROSITE-ProRule" id="PRU00464"/>
    </source>
</evidence>
<dbReference type="InterPro" id="IPR036265">
    <property type="entry name" value="HIT-like_sf"/>
</dbReference>
<dbReference type="GO" id="GO:0003824">
    <property type="term" value="F:catalytic activity"/>
    <property type="evidence" value="ECO:0007669"/>
    <property type="project" value="InterPro"/>
</dbReference>
<name>A0A6J4R5H6_9ACTN</name>
<dbReference type="EMBL" id="CADCVH010000087">
    <property type="protein sequence ID" value="CAA9463388.1"/>
    <property type="molecule type" value="Genomic_DNA"/>
</dbReference>